<feature type="region of interest" description="Disordered" evidence="1">
    <location>
        <begin position="326"/>
        <end position="355"/>
    </location>
</feature>
<gene>
    <name evidence="3" type="ORF">FPRO_16054</name>
</gene>
<protein>
    <recommendedName>
        <fullName evidence="2">C2H2-type domain-containing protein</fullName>
    </recommendedName>
</protein>
<evidence type="ECO:0000256" key="1">
    <source>
        <dbReference type="SAM" id="MobiDB-lite"/>
    </source>
</evidence>
<evidence type="ECO:0000259" key="2">
    <source>
        <dbReference type="PROSITE" id="PS00028"/>
    </source>
</evidence>
<feature type="domain" description="C2H2-type" evidence="2">
    <location>
        <begin position="99"/>
        <end position="120"/>
    </location>
</feature>
<feature type="compositionally biased region" description="Low complexity" evidence="1">
    <location>
        <begin position="339"/>
        <end position="351"/>
    </location>
</feature>
<dbReference type="RefSeq" id="XP_031090343.1">
    <property type="nucleotide sequence ID" value="XM_031225156.1"/>
</dbReference>
<dbReference type="VEuPathDB" id="FungiDB:FPRO_16054"/>
<dbReference type="EMBL" id="FJOF01000019">
    <property type="protein sequence ID" value="CZR49846.1"/>
    <property type="molecule type" value="Genomic_DNA"/>
</dbReference>
<dbReference type="Proteomes" id="UP000183971">
    <property type="component" value="Unassembled WGS sequence"/>
</dbReference>
<dbReference type="AlphaFoldDB" id="A0A1L7WBI3"/>
<evidence type="ECO:0000313" key="4">
    <source>
        <dbReference type="Proteomes" id="UP000183971"/>
    </source>
</evidence>
<comment type="caution">
    <text evidence="3">The sequence shown here is derived from an EMBL/GenBank/DDBJ whole genome shotgun (WGS) entry which is preliminary data.</text>
</comment>
<feature type="compositionally biased region" description="Basic and acidic residues" evidence="1">
    <location>
        <begin position="328"/>
        <end position="337"/>
    </location>
</feature>
<sequence>MPNLKEPLMEDLDILLDLVASISDYDEPQVREILEGLDLLDYRKRPISEATDSVACALWSRPDCQRRRRLELKGLSSIKIAKVLGRQHYCKSSRVLYRCSCCINTYSTWGAAADHWQMRHNGPKHQAVCGWKTIDVMASETTRVWLYFLQHLLSLKRQEVSNLIRAYHRRDPPRHYDTRSLKMYLFQHLRQSHKLLEASECSPWQQSPEEWHDLGVNGGSTTKEDFLVIMNSIRTGESLKGRKLLVWDPDLFDDAHRDFYRLQVNTRESKWVRLEAEQGSMSLNRVFYDQTTSTCAKTSSGHCAPTPHFASTTSIYAELEEIPTMSDNDSRKIHESDSDGSSEVSSIAGSDTELPYGAGYAWRSARQARLKTKPSRYRLGL</sequence>
<reference evidence="4" key="1">
    <citation type="journal article" date="2016" name="Genome Biol. Evol.">
        <title>Comparative 'omics' of the Fusarium fujikuroi species complex highlights differences in genetic potential and metabolite synthesis.</title>
        <authorList>
            <person name="Niehaus E.-M."/>
            <person name="Muensterkoetter M."/>
            <person name="Proctor R.H."/>
            <person name="Brown D.W."/>
            <person name="Sharon A."/>
            <person name="Idan Y."/>
            <person name="Oren-Young L."/>
            <person name="Sieber C.M."/>
            <person name="Novak O."/>
            <person name="Pencik A."/>
            <person name="Tarkowska D."/>
            <person name="Hromadova K."/>
            <person name="Freeman S."/>
            <person name="Maymon M."/>
            <person name="Elazar M."/>
            <person name="Youssef S.A."/>
            <person name="El-Shabrawy E.S.M."/>
            <person name="Shalaby A.B.A."/>
            <person name="Houterman P."/>
            <person name="Brock N.L."/>
            <person name="Burkhardt I."/>
            <person name="Tsavkelova E.A."/>
            <person name="Dickschat J.S."/>
            <person name="Galuszka P."/>
            <person name="Gueldener U."/>
            <person name="Tudzynski B."/>
        </authorList>
    </citation>
    <scope>NUCLEOTIDE SEQUENCE [LARGE SCALE GENOMIC DNA]</scope>
    <source>
        <strain evidence="4">ET1</strain>
    </source>
</reference>
<dbReference type="PROSITE" id="PS00028">
    <property type="entry name" value="ZINC_FINGER_C2H2_1"/>
    <property type="match status" value="1"/>
</dbReference>
<organism evidence="3 4">
    <name type="scientific">Fusarium proliferatum (strain ET1)</name>
    <name type="common">Orchid endophyte fungus</name>
    <dbReference type="NCBI Taxonomy" id="1227346"/>
    <lineage>
        <taxon>Eukaryota</taxon>
        <taxon>Fungi</taxon>
        <taxon>Dikarya</taxon>
        <taxon>Ascomycota</taxon>
        <taxon>Pezizomycotina</taxon>
        <taxon>Sordariomycetes</taxon>
        <taxon>Hypocreomycetidae</taxon>
        <taxon>Hypocreales</taxon>
        <taxon>Nectriaceae</taxon>
        <taxon>Fusarium</taxon>
        <taxon>Fusarium fujikuroi species complex</taxon>
    </lineage>
</organism>
<dbReference type="InterPro" id="IPR013087">
    <property type="entry name" value="Znf_C2H2_type"/>
</dbReference>
<dbReference type="GeneID" id="42060909"/>
<keyword evidence="4" id="KW-1185">Reference proteome</keyword>
<evidence type="ECO:0000313" key="3">
    <source>
        <dbReference type="EMBL" id="CZR49846.1"/>
    </source>
</evidence>
<proteinExistence type="predicted"/>
<accession>A0A1L7WBI3</accession>
<name>A0A1L7WBI3_FUSPR</name>